<protein>
    <submittedName>
        <fullName evidence="1">Uncharacterized protein</fullName>
    </submittedName>
</protein>
<dbReference type="EMBL" id="BKCJ011221895">
    <property type="protein sequence ID" value="GFD05975.1"/>
    <property type="molecule type" value="Genomic_DNA"/>
</dbReference>
<comment type="caution">
    <text evidence="1">The sequence shown here is derived from an EMBL/GenBank/DDBJ whole genome shotgun (WGS) entry which is preliminary data.</text>
</comment>
<proteinExistence type="predicted"/>
<accession>A0A699T671</accession>
<gene>
    <name evidence="1" type="ORF">Tci_877944</name>
</gene>
<dbReference type="AlphaFoldDB" id="A0A699T671"/>
<reference evidence="1" key="1">
    <citation type="journal article" date="2019" name="Sci. Rep.">
        <title>Draft genome of Tanacetum cinerariifolium, the natural source of mosquito coil.</title>
        <authorList>
            <person name="Yamashiro T."/>
            <person name="Shiraishi A."/>
            <person name="Satake H."/>
            <person name="Nakayama K."/>
        </authorList>
    </citation>
    <scope>NUCLEOTIDE SEQUENCE</scope>
</reference>
<name>A0A699T671_TANCI</name>
<sequence>NILDDDLFSATLGEEIDITLFPLAPRPYYISYPFAEAEGSSPPKYTKEEWDEPHAVEANILAKYTSLVTSNARLQDKVKVKRDQLSELRFEFYDLKEKHEKVQQDFYARDQENKYLLALNNASSNDVKKLRDQLAEGEAVAARSVDKMAHTDSKLSKQALVVLDLENKLA</sequence>
<feature type="non-terminal residue" evidence="1">
    <location>
        <position position="170"/>
    </location>
</feature>
<organism evidence="1">
    <name type="scientific">Tanacetum cinerariifolium</name>
    <name type="common">Dalmatian daisy</name>
    <name type="synonym">Chrysanthemum cinerariifolium</name>
    <dbReference type="NCBI Taxonomy" id="118510"/>
    <lineage>
        <taxon>Eukaryota</taxon>
        <taxon>Viridiplantae</taxon>
        <taxon>Streptophyta</taxon>
        <taxon>Embryophyta</taxon>
        <taxon>Tracheophyta</taxon>
        <taxon>Spermatophyta</taxon>
        <taxon>Magnoliopsida</taxon>
        <taxon>eudicotyledons</taxon>
        <taxon>Gunneridae</taxon>
        <taxon>Pentapetalae</taxon>
        <taxon>asterids</taxon>
        <taxon>campanulids</taxon>
        <taxon>Asterales</taxon>
        <taxon>Asteraceae</taxon>
        <taxon>Asteroideae</taxon>
        <taxon>Anthemideae</taxon>
        <taxon>Anthemidinae</taxon>
        <taxon>Tanacetum</taxon>
    </lineage>
</organism>
<evidence type="ECO:0000313" key="1">
    <source>
        <dbReference type="EMBL" id="GFD05975.1"/>
    </source>
</evidence>
<feature type="non-terminal residue" evidence="1">
    <location>
        <position position="1"/>
    </location>
</feature>